<keyword evidence="2" id="KW-1185">Reference proteome</keyword>
<dbReference type="Gramene" id="mRNA:HanXRQr2_Chr13g0576841">
    <property type="protein sequence ID" value="CDS:HanXRQr2_Chr13g0576841.1"/>
    <property type="gene ID" value="HanXRQr2_Chr13g0576841"/>
</dbReference>
<protein>
    <submittedName>
        <fullName evidence="1">Uncharacterized protein</fullName>
    </submittedName>
</protein>
<evidence type="ECO:0000313" key="2">
    <source>
        <dbReference type="Proteomes" id="UP000215914"/>
    </source>
</evidence>
<proteinExistence type="predicted"/>
<name>A0A9K3EG38_HELAN</name>
<evidence type="ECO:0000313" key="1">
    <source>
        <dbReference type="EMBL" id="KAF5772433.1"/>
    </source>
</evidence>
<comment type="caution">
    <text evidence="1">The sequence shown here is derived from an EMBL/GenBank/DDBJ whole genome shotgun (WGS) entry which is preliminary data.</text>
</comment>
<reference evidence="1" key="1">
    <citation type="journal article" date="2017" name="Nature">
        <title>The sunflower genome provides insights into oil metabolism, flowering and Asterid evolution.</title>
        <authorList>
            <person name="Badouin H."/>
            <person name="Gouzy J."/>
            <person name="Grassa C.J."/>
            <person name="Murat F."/>
            <person name="Staton S.E."/>
            <person name="Cottret L."/>
            <person name="Lelandais-Briere C."/>
            <person name="Owens G.L."/>
            <person name="Carrere S."/>
            <person name="Mayjonade B."/>
            <person name="Legrand L."/>
            <person name="Gill N."/>
            <person name="Kane N.C."/>
            <person name="Bowers J.E."/>
            <person name="Hubner S."/>
            <person name="Bellec A."/>
            <person name="Berard A."/>
            <person name="Berges H."/>
            <person name="Blanchet N."/>
            <person name="Boniface M.C."/>
            <person name="Brunel D."/>
            <person name="Catrice O."/>
            <person name="Chaidir N."/>
            <person name="Claudel C."/>
            <person name="Donnadieu C."/>
            <person name="Faraut T."/>
            <person name="Fievet G."/>
            <person name="Helmstetter N."/>
            <person name="King M."/>
            <person name="Knapp S.J."/>
            <person name="Lai Z."/>
            <person name="Le Paslier M.C."/>
            <person name="Lippi Y."/>
            <person name="Lorenzon L."/>
            <person name="Mandel J.R."/>
            <person name="Marage G."/>
            <person name="Marchand G."/>
            <person name="Marquand E."/>
            <person name="Bret-Mestries E."/>
            <person name="Morien E."/>
            <person name="Nambeesan S."/>
            <person name="Nguyen T."/>
            <person name="Pegot-Espagnet P."/>
            <person name="Pouilly N."/>
            <person name="Raftis F."/>
            <person name="Sallet E."/>
            <person name="Schiex T."/>
            <person name="Thomas J."/>
            <person name="Vandecasteele C."/>
            <person name="Vares D."/>
            <person name="Vear F."/>
            <person name="Vautrin S."/>
            <person name="Crespi M."/>
            <person name="Mangin B."/>
            <person name="Burke J.M."/>
            <person name="Salse J."/>
            <person name="Munos S."/>
            <person name="Vincourt P."/>
            <person name="Rieseberg L.H."/>
            <person name="Langlade N.B."/>
        </authorList>
    </citation>
    <scope>NUCLEOTIDE SEQUENCE</scope>
    <source>
        <tissue evidence="1">Leaves</tissue>
    </source>
</reference>
<dbReference type="EMBL" id="MNCJ02000328">
    <property type="protein sequence ID" value="KAF5772433.1"/>
    <property type="molecule type" value="Genomic_DNA"/>
</dbReference>
<gene>
    <name evidence="1" type="ORF">HanXRQr2_Chr13g0576841</name>
</gene>
<reference evidence="1" key="2">
    <citation type="submission" date="2020-06" db="EMBL/GenBank/DDBJ databases">
        <title>Helianthus annuus Genome sequencing and assembly Release 2.</title>
        <authorList>
            <person name="Gouzy J."/>
            <person name="Langlade N."/>
            <person name="Munos S."/>
        </authorList>
    </citation>
    <scope>NUCLEOTIDE SEQUENCE</scope>
    <source>
        <tissue evidence="1">Leaves</tissue>
    </source>
</reference>
<accession>A0A9K3EG38</accession>
<organism evidence="1 2">
    <name type="scientific">Helianthus annuus</name>
    <name type="common">Common sunflower</name>
    <dbReference type="NCBI Taxonomy" id="4232"/>
    <lineage>
        <taxon>Eukaryota</taxon>
        <taxon>Viridiplantae</taxon>
        <taxon>Streptophyta</taxon>
        <taxon>Embryophyta</taxon>
        <taxon>Tracheophyta</taxon>
        <taxon>Spermatophyta</taxon>
        <taxon>Magnoliopsida</taxon>
        <taxon>eudicotyledons</taxon>
        <taxon>Gunneridae</taxon>
        <taxon>Pentapetalae</taxon>
        <taxon>asterids</taxon>
        <taxon>campanulids</taxon>
        <taxon>Asterales</taxon>
        <taxon>Asteraceae</taxon>
        <taxon>Asteroideae</taxon>
        <taxon>Heliantheae alliance</taxon>
        <taxon>Heliantheae</taxon>
        <taxon>Helianthus</taxon>
    </lineage>
</organism>
<dbReference type="AlphaFoldDB" id="A0A9K3EG38"/>
<dbReference type="Proteomes" id="UP000215914">
    <property type="component" value="Unassembled WGS sequence"/>
</dbReference>
<sequence>MVENGKDERVFRKNLFGRTKDVGGNRVTNLGFSGSKMFVTRRDQQCVEVWESSRRGF</sequence>